<accession>A0A1J1HT05</accession>
<name>A0A1J1HT05_9DIPT</name>
<dbReference type="AlphaFoldDB" id="A0A1J1HT05"/>
<evidence type="ECO:0000313" key="1">
    <source>
        <dbReference type="EMBL" id="CRK91191.1"/>
    </source>
</evidence>
<gene>
    <name evidence="1" type="ORF">CLUMA_CG004874</name>
</gene>
<dbReference type="EMBL" id="CVRI01000020">
    <property type="protein sequence ID" value="CRK91191.1"/>
    <property type="molecule type" value="Genomic_DNA"/>
</dbReference>
<protein>
    <submittedName>
        <fullName evidence="1">CLUMA_CG004874, isoform A</fullName>
    </submittedName>
</protein>
<dbReference type="Proteomes" id="UP000183832">
    <property type="component" value="Unassembled WGS sequence"/>
</dbReference>
<proteinExistence type="predicted"/>
<sequence>MFWQKNKTKTSNCLQSQTYEKQLLFSTLCILSRSQNEVLVTNLFLLQTEIAFNRKNIKICFGFTMDT</sequence>
<evidence type="ECO:0000313" key="2">
    <source>
        <dbReference type="Proteomes" id="UP000183832"/>
    </source>
</evidence>
<reference evidence="1 2" key="1">
    <citation type="submission" date="2015-04" db="EMBL/GenBank/DDBJ databases">
        <authorList>
            <person name="Syromyatnikov M.Y."/>
            <person name="Popov V.N."/>
        </authorList>
    </citation>
    <scope>NUCLEOTIDE SEQUENCE [LARGE SCALE GENOMIC DNA]</scope>
</reference>
<organism evidence="1 2">
    <name type="scientific">Clunio marinus</name>
    <dbReference type="NCBI Taxonomy" id="568069"/>
    <lineage>
        <taxon>Eukaryota</taxon>
        <taxon>Metazoa</taxon>
        <taxon>Ecdysozoa</taxon>
        <taxon>Arthropoda</taxon>
        <taxon>Hexapoda</taxon>
        <taxon>Insecta</taxon>
        <taxon>Pterygota</taxon>
        <taxon>Neoptera</taxon>
        <taxon>Endopterygota</taxon>
        <taxon>Diptera</taxon>
        <taxon>Nematocera</taxon>
        <taxon>Chironomoidea</taxon>
        <taxon>Chironomidae</taxon>
        <taxon>Clunio</taxon>
    </lineage>
</organism>
<keyword evidence="2" id="KW-1185">Reference proteome</keyword>